<dbReference type="Proteomes" id="UP001055108">
    <property type="component" value="Unassembled WGS sequence"/>
</dbReference>
<evidence type="ECO:0000256" key="1">
    <source>
        <dbReference type="SAM" id="MobiDB-lite"/>
    </source>
</evidence>
<evidence type="ECO:0000313" key="2">
    <source>
        <dbReference type="EMBL" id="GJD77483.1"/>
    </source>
</evidence>
<name>A0AA37HKW4_9HYPH</name>
<dbReference type="AlphaFoldDB" id="A0AA37HKW4"/>
<feature type="region of interest" description="Disordered" evidence="1">
    <location>
        <begin position="1"/>
        <end position="43"/>
    </location>
</feature>
<keyword evidence="3" id="KW-1185">Reference proteome</keyword>
<sequence>MRMPLSPRPHARMARAGHPDQLNFDFGDPSPQAVPAGRPSVDDVAAAAPPRRAVRCQALCQTREPELADDRQLSLF</sequence>
<reference evidence="2" key="2">
    <citation type="submission" date="2021-08" db="EMBL/GenBank/DDBJ databases">
        <authorList>
            <person name="Tani A."/>
            <person name="Ola A."/>
            <person name="Ogura Y."/>
            <person name="Katsura K."/>
            <person name="Hayashi T."/>
        </authorList>
    </citation>
    <scope>NUCLEOTIDE SEQUENCE</scope>
    <source>
        <strain evidence="2">NBRC 103626</strain>
    </source>
</reference>
<evidence type="ECO:0000313" key="3">
    <source>
        <dbReference type="Proteomes" id="UP001055108"/>
    </source>
</evidence>
<accession>A0AA37HKW4</accession>
<dbReference type="EMBL" id="BPQM01000014">
    <property type="protein sequence ID" value="GJD77483.1"/>
    <property type="molecule type" value="Genomic_DNA"/>
</dbReference>
<protein>
    <submittedName>
        <fullName evidence="2">Uncharacterized protein</fullName>
    </submittedName>
</protein>
<proteinExistence type="predicted"/>
<comment type="caution">
    <text evidence="2">The sequence shown here is derived from an EMBL/GenBank/DDBJ whole genome shotgun (WGS) entry which is preliminary data.</text>
</comment>
<organism evidence="2 3">
    <name type="scientific">Methylobacterium gregans</name>
    <dbReference type="NCBI Taxonomy" id="374424"/>
    <lineage>
        <taxon>Bacteria</taxon>
        <taxon>Pseudomonadati</taxon>
        <taxon>Pseudomonadota</taxon>
        <taxon>Alphaproteobacteria</taxon>
        <taxon>Hyphomicrobiales</taxon>
        <taxon>Methylobacteriaceae</taxon>
        <taxon>Methylobacterium</taxon>
    </lineage>
</organism>
<reference evidence="2" key="1">
    <citation type="journal article" date="2016" name="Front. Microbiol.">
        <title>Genome Sequence of the Piezophilic, Mesophilic Sulfate-Reducing Bacterium Desulfovibrio indicus J2T.</title>
        <authorList>
            <person name="Cao J."/>
            <person name="Maignien L."/>
            <person name="Shao Z."/>
            <person name="Alain K."/>
            <person name="Jebbar M."/>
        </authorList>
    </citation>
    <scope>NUCLEOTIDE SEQUENCE</scope>
    <source>
        <strain evidence="2">NBRC 103626</strain>
    </source>
</reference>
<gene>
    <name evidence="2" type="ORF">NBEOAGPD_0688</name>
</gene>